<evidence type="ECO:0000256" key="1">
    <source>
        <dbReference type="SAM" id="Phobius"/>
    </source>
</evidence>
<protein>
    <submittedName>
        <fullName evidence="2">Uncharacterized protein</fullName>
    </submittedName>
</protein>
<proteinExistence type="predicted"/>
<feature type="non-terminal residue" evidence="2">
    <location>
        <position position="62"/>
    </location>
</feature>
<feature type="transmembrane region" description="Helical" evidence="1">
    <location>
        <begin position="12"/>
        <end position="30"/>
    </location>
</feature>
<keyword evidence="1" id="KW-0472">Membrane</keyword>
<comment type="caution">
    <text evidence="2">The sequence shown here is derived from an EMBL/GenBank/DDBJ whole genome shotgun (WGS) entry which is preliminary data.</text>
</comment>
<name>X0ZKS5_9ZZZZ</name>
<keyword evidence="1" id="KW-1133">Transmembrane helix</keyword>
<keyword evidence="1" id="KW-0812">Transmembrane</keyword>
<evidence type="ECO:0000313" key="2">
    <source>
        <dbReference type="EMBL" id="GAG69999.1"/>
    </source>
</evidence>
<dbReference type="EMBL" id="BART01006801">
    <property type="protein sequence ID" value="GAG69999.1"/>
    <property type="molecule type" value="Genomic_DNA"/>
</dbReference>
<organism evidence="2">
    <name type="scientific">marine sediment metagenome</name>
    <dbReference type="NCBI Taxonomy" id="412755"/>
    <lineage>
        <taxon>unclassified sequences</taxon>
        <taxon>metagenomes</taxon>
        <taxon>ecological metagenomes</taxon>
    </lineage>
</organism>
<accession>X0ZKS5</accession>
<dbReference type="AlphaFoldDB" id="X0ZKS5"/>
<gene>
    <name evidence="2" type="ORF">S01H4_15521</name>
</gene>
<sequence>MIKTQKNFKHRITSLTLILMIFIIPLVLSLNPGINAKIGDVSHQINDNNTEFDPQTSLPAYS</sequence>
<reference evidence="2" key="1">
    <citation type="journal article" date="2014" name="Front. Microbiol.">
        <title>High frequency of phylogenetically diverse reductive dehalogenase-homologous genes in deep subseafloor sedimentary metagenomes.</title>
        <authorList>
            <person name="Kawai M."/>
            <person name="Futagami T."/>
            <person name="Toyoda A."/>
            <person name="Takaki Y."/>
            <person name="Nishi S."/>
            <person name="Hori S."/>
            <person name="Arai W."/>
            <person name="Tsubouchi T."/>
            <person name="Morono Y."/>
            <person name="Uchiyama I."/>
            <person name="Ito T."/>
            <person name="Fujiyama A."/>
            <person name="Inagaki F."/>
            <person name="Takami H."/>
        </authorList>
    </citation>
    <scope>NUCLEOTIDE SEQUENCE</scope>
    <source>
        <strain evidence="2">Expedition CK06-06</strain>
    </source>
</reference>